<feature type="zinc finger region" description="C4-type" evidence="7">
    <location>
        <begin position="57"/>
        <end position="72"/>
    </location>
</feature>
<evidence type="ECO:0000256" key="1">
    <source>
        <dbReference type="ARBA" id="ARBA00022723"/>
    </source>
</evidence>
<dbReference type="InterPro" id="IPR000093">
    <property type="entry name" value="DNA_Rcmb_RecR"/>
</dbReference>
<evidence type="ECO:0000256" key="7">
    <source>
        <dbReference type="HAMAP-Rule" id="MF_00017"/>
    </source>
</evidence>
<keyword evidence="10" id="KW-1185">Reference proteome</keyword>
<dbReference type="Pfam" id="PF21175">
    <property type="entry name" value="RecR_C"/>
    <property type="match status" value="1"/>
</dbReference>
<comment type="caution">
    <text evidence="9">The sequence shown here is derived from an EMBL/GenBank/DDBJ whole genome shotgun (WGS) entry which is preliminary data.</text>
</comment>
<comment type="function">
    <text evidence="7">May play a role in DNA repair. It seems to be involved in an RecBC-independent recombinational process of DNA repair. It may act with RecF and RecO.</text>
</comment>
<dbReference type="InterPro" id="IPR006171">
    <property type="entry name" value="TOPRIM_dom"/>
</dbReference>
<dbReference type="PROSITE" id="PS50880">
    <property type="entry name" value="TOPRIM"/>
    <property type="match status" value="1"/>
</dbReference>
<dbReference type="InterPro" id="IPR015967">
    <property type="entry name" value="Rcmb_RecR_Znf"/>
</dbReference>
<protein>
    <recommendedName>
        <fullName evidence="7">Recombination protein RecR</fullName>
    </recommendedName>
</protein>
<evidence type="ECO:0000256" key="4">
    <source>
        <dbReference type="ARBA" id="ARBA00022833"/>
    </source>
</evidence>
<evidence type="ECO:0000256" key="3">
    <source>
        <dbReference type="ARBA" id="ARBA00022771"/>
    </source>
</evidence>
<accession>A0ABW7F9M4</accession>
<dbReference type="CDD" id="cd01025">
    <property type="entry name" value="TOPRIM_recR"/>
    <property type="match status" value="1"/>
</dbReference>
<dbReference type="Gene3D" id="3.40.1360.10">
    <property type="match status" value="1"/>
</dbReference>
<dbReference type="HAMAP" id="MF_00017">
    <property type="entry name" value="RecR"/>
    <property type="match status" value="1"/>
</dbReference>
<gene>
    <name evidence="7 9" type="primary">recR</name>
    <name evidence="9" type="ORF">ACG00Y_25655</name>
</gene>
<feature type="domain" description="Toprim" evidence="8">
    <location>
        <begin position="80"/>
        <end position="175"/>
    </location>
</feature>
<dbReference type="PANTHER" id="PTHR30446">
    <property type="entry name" value="RECOMBINATION PROTEIN RECR"/>
    <property type="match status" value="1"/>
</dbReference>
<evidence type="ECO:0000259" key="8">
    <source>
        <dbReference type="PROSITE" id="PS50880"/>
    </source>
</evidence>
<proteinExistence type="inferred from homology"/>
<name>A0ABW7F9M4_9BURK</name>
<dbReference type="Gene3D" id="1.10.8.420">
    <property type="entry name" value="RecR Domain 1"/>
    <property type="match status" value="1"/>
</dbReference>
<dbReference type="RefSeq" id="WP_394484215.1">
    <property type="nucleotide sequence ID" value="NZ_JBIGHV010000012.1"/>
</dbReference>
<sequence length="196" mass="21117">MPVLNSLDALIEALKRLPGVGQKSAQRMAYHLLQHDRLAMPRLADALTAAGENIKHCERCHTFSEAPICGVCADVERDARLLCVVETPADQAALERTASYRGYYFVLLGRLSPLDGIGTRQIGAAELLARAAEESVEEVILATSFTAEGEATAHVLAEALKARGIKSTRLARGVPVGSELEYVDLGTIAHALTDRR</sequence>
<dbReference type="PANTHER" id="PTHR30446:SF0">
    <property type="entry name" value="RECOMBINATION PROTEIN RECR"/>
    <property type="match status" value="1"/>
</dbReference>
<evidence type="ECO:0000313" key="10">
    <source>
        <dbReference type="Proteomes" id="UP001606210"/>
    </source>
</evidence>
<dbReference type="SMART" id="SM00493">
    <property type="entry name" value="TOPRIM"/>
    <property type="match status" value="1"/>
</dbReference>
<dbReference type="SUPFAM" id="SSF111304">
    <property type="entry name" value="Recombination protein RecR"/>
    <property type="match status" value="1"/>
</dbReference>
<dbReference type="Proteomes" id="UP001606210">
    <property type="component" value="Unassembled WGS sequence"/>
</dbReference>
<keyword evidence="5 7" id="KW-0233">DNA recombination</keyword>
<dbReference type="PROSITE" id="PS01300">
    <property type="entry name" value="RECR"/>
    <property type="match status" value="1"/>
</dbReference>
<keyword evidence="3 7" id="KW-0863">Zinc-finger</keyword>
<dbReference type="Pfam" id="PF13662">
    <property type="entry name" value="Toprim_4"/>
    <property type="match status" value="1"/>
</dbReference>
<keyword evidence="6 7" id="KW-0234">DNA repair</keyword>
<reference evidence="9 10" key="1">
    <citation type="submission" date="2024-08" db="EMBL/GenBank/DDBJ databases">
        <authorList>
            <person name="Lu H."/>
        </authorList>
    </citation>
    <scope>NUCLEOTIDE SEQUENCE [LARGE SCALE GENOMIC DNA]</scope>
    <source>
        <strain evidence="9 10">LYH14W</strain>
    </source>
</reference>
<dbReference type="EMBL" id="JBIGHV010000012">
    <property type="protein sequence ID" value="MFG6433318.1"/>
    <property type="molecule type" value="Genomic_DNA"/>
</dbReference>
<keyword evidence="2 7" id="KW-0227">DNA damage</keyword>
<dbReference type="InterPro" id="IPR023627">
    <property type="entry name" value="Rcmb_RecR"/>
</dbReference>
<keyword evidence="4 7" id="KW-0862">Zinc</keyword>
<dbReference type="Pfam" id="PF21176">
    <property type="entry name" value="RecR_HhH"/>
    <property type="match status" value="1"/>
</dbReference>
<evidence type="ECO:0000313" key="9">
    <source>
        <dbReference type="EMBL" id="MFG6433318.1"/>
    </source>
</evidence>
<comment type="similarity">
    <text evidence="7">Belongs to the RecR family.</text>
</comment>
<dbReference type="InterPro" id="IPR034137">
    <property type="entry name" value="TOPRIM_RecR"/>
</dbReference>
<evidence type="ECO:0000256" key="6">
    <source>
        <dbReference type="ARBA" id="ARBA00023204"/>
    </source>
</evidence>
<organism evidence="9 10">
    <name type="scientific">Pelomonas parva</name>
    <dbReference type="NCBI Taxonomy" id="3299032"/>
    <lineage>
        <taxon>Bacteria</taxon>
        <taxon>Pseudomonadati</taxon>
        <taxon>Pseudomonadota</taxon>
        <taxon>Betaproteobacteria</taxon>
        <taxon>Burkholderiales</taxon>
        <taxon>Sphaerotilaceae</taxon>
        <taxon>Roseateles</taxon>
    </lineage>
</organism>
<dbReference type="NCBIfam" id="TIGR00615">
    <property type="entry name" value="recR"/>
    <property type="match status" value="1"/>
</dbReference>
<evidence type="ECO:0000256" key="2">
    <source>
        <dbReference type="ARBA" id="ARBA00022763"/>
    </source>
</evidence>
<keyword evidence="1 7" id="KW-0479">Metal-binding</keyword>
<dbReference type="Pfam" id="PF02132">
    <property type="entry name" value="RecR_ZnF"/>
    <property type="match status" value="1"/>
</dbReference>
<evidence type="ECO:0000256" key="5">
    <source>
        <dbReference type="ARBA" id="ARBA00023172"/>
    </source>
</evidence>